<accession>A0A918WJY2</accession>
<proteinExistence type="inferred from homology"/>
<dbReference type="GO" id="GO:0005737">
    <property type="term" value="C:cytoplasm"/>
    <property type="evidence" value="ECO:0007669"/>
    <property type="project" value="UniProtKB-SubCell"/>
</dbReference>
<evidence type="ECO:0000256" key="2">
    <source>
        <dbReference type="ARBA" id="ARBA00011152"/>
    </source>
</evidence>
<dbReference type="CDD" id="cd01748">
    <property type="entry name" value="GATase1_IGP_Synthase"/>
    <property type="match status" value="1"/>
</dbReference>
<evidence type="ECO:0000256" key="10">
    <source>
        <dbReference type="HAMAP-Rule" id="MF_00278"/>
    </source>
</evidence>
<dbReference type="Proteomes" id="UP000644507">
    <property type="component" value="Unassembled WGS sequence"/>
</dbReference>
<keyword evidence="14" id="KW-1185">Reference proteome</keyword>
<comment type="catalytic activity">
    <reaction evidence="8 10">
        <text>5-[(5-phospho-1-deoxy-D-ribulos-1-ylimino)methylamino]-1-(5-phospho-beta-D-ribosyl)imidazole-4-carboxamide + L-glutamine = D-erythro-1-(imidazol-4-yl)glycerol 3-phosphate + 5-amino-1-(5-phospho-beta-D-ribosyl)imidazole-4-carboxamide + L-glutamate + H(+)</text>
        <dbReference type="Rhea" id="RHEA:24793"/>
        <dbReference type="ChEBI" id="CHEBI:15378"/>
        <dbReference type="ChEBI" id="CHEBI:29985"/>
        <dbReference type="ChEBI" id="CHEBI:58278"/>
        <dbReference type="ChEBI" id="CHEBI:58359"/>
        <dbReference type="ChEBI" id="CHEBI:58475"/>
        <dbReference type="ChEBI" id="CHEBI:58525"/>
        <dbReference type="EC" id="4.3.2.10"/>
    </reaction>
</comment>
<dbReference type="RefSeq" id="WP_189569689.1">
    <property type="nucleotide sequence ID" value="NZ_BMXI01000007.1"/>
</dbReference>
<dbReference type="GO" id="GO:0000107">
    <property type="term" value="F:imidazoleglycerol-phosphate synthase activity"/>
    <property type="evidence" value="ECO:0007669"/>
    <property type="project" value="UniProtKB-UniRule"/>
</dbReference>
<comment type="pathway">
    <text evidence="1 10">Amino-acid biosynthesis; L-histidine biosynthesis; L-histidine from 5-phospho-alpha-D-ribose 1-diphosphate: step 5/9.</text>
</comment>
<dbReference type="PIRSF" id="PIRSF000495">
    <property type="entry name" value="Amidotransf_hisH"/>
    <property type="match status" value="1"/>
</dbReference>
<evidence type="ECO:0000256" key="7">
    <source>
        <dbReference type="ARBA" id="ARBA00023239"/>
    </source>
</evidence>
<dbReference type="EC" id="4.3.2.10" evidence="10"/>
<gene>
    <name evidence="10 13" type="primary">hisH</name>
    <name evidence="13" type="ORF">GCM10007100_18840</name>
</gene>
<feature type="active site" description="Nucleophile" evidence="10 11">
    <location>
        <position position="80"/>
    </location>
</feature>
<protein>
    <recommendedName>
        <fullName evidence="10">Imidazole glycerol phosphate synthase subunit HisH</fullName>
        <ecNumber evidence="10">4.3.2.10</ecNumber>
    </recommendedName>
    <alternativeName>
        <fullName evidence="10">IGP synthase glutaminase subunit</fullName>
        <ecNumber evidence="10">3.5.1.2</ecNumber>
    </alternativeName>
    <alternativeName>
        <fullName evidence="10">IGP synthase subunit HisH</fullName>
    </alternativeName>
    <alternativeName>
        <fullName evidence="10">ImGP synthase subunit HisH</fullName>
        <shortName evidence="10">IGPS subunit HisH</shortName>
    </alternativeName>
</protein>
<reference evidence="13" key="2">
    <citation type="submission" date="2020-09" db="EMBL/GenBank/DDBJ databases">
        <authorList>
            <person name="Sun Q."/>
            <person name="Kim S."/>
        </authorList>
    </citation>
    <scope>NUCLEOTIDE SEQUENCE</scope>
    <source>
        <strain evidence="13">KCTC 12988</strain>
    </source>
</reference>
<keyword evidence="10" id="KW-0963">Cytoplasm</keyword>
<name>A0A918WJY2_9BACT</name>
<evidence type="ECO:0000256" key="1">
    <source>
        <dbReference type="ARBA" id="ARBA00005091"/>
    </source>
</evidence>
<dbReference type="PANTHER" id="PTHR42701">
    <property type="entry name" value="IMIDAZOLE GLYCEROL PHOSPHATE SYNTHASE SUBUNIT HISH"/>
    <property type="match status" value="1"/>
</dbReference>
<dbReference type="GO" id="GO:0016829">
    <property type="term" value="F:lyase activity"/>
    <property type="evidence" value="ECO:0007669"/>
    <property type="project" value="UniProtKB-KW"/>
</dbReference>
<keyword evidence="3 10" id="KW-0028">Amino-acid biosynthesis</keyword>
<dbReference type="InterPro" id="IPR029062">
    <property type="entry name" value="Class_I_gatase-like"/>
</dbReference>
<dbReference type="InterPro" id="IPR010139">
    <property type="entry name" value="Imidazole-glycPsynth_HisH"/>
</dbReference>
<feature type="domain" description="Glutamine amidotransferase" evidence="12">
    <location>
        <begin position="5"/>
        <end position="201"/>
    </location>
</feature>
<evidence type="ECO:0000313" key="14">
    <source>
        <dbReference type="Proteomes" id="UP000644507"/>
    </source>
</evidence>
<keyword evidence="7 10" id="KW-0456">Lyase</keyword>
<sequence>MELGVINYGGGNLRSLVRALEFLGVQPRNVSKPEDFEGLTHLAFPGQGSFGDSMRNMEERGLVEPLKEWLEADKPFFGICIGYQLLFEGSEESPETPGLGILEGKVERFPADMGLKVPHMGWNTAQPTDPADPIWKDLEPDPYFYFVHSFYPHPLDSDVIASTTDYGFPFASSVRKGNLFATQFHPEKSQHTGLQLLKNFLQ</sequence>
<dbReference type="SUPFAM" id="SSF52317">
    <property type="entry name" value="Class I glutamine amidotransferase-like"/>
    <property type="match status" value="1"/>
</dbReference>
<dbReference type="GO" id="GO:0000105">
    <property type="term" value="P:L-histidine biosynthetic process"/>
    <property type="evidence" value="ECO:0007669"/>
    <property type="project" value="UniProtKB-UniRule"/>
</dbReference>
<organism evidence="13 14">
    <name type="scientific">Roseibacillus persicicus</name>
    <dbReference type="NCBI Taxonomy" id="454148"/>
    <lineage>
        <taxon>Bacteria</taxon>
        <taxon>Pseudomonadati</taxon>
        <taxon>Verrucomicrobiota</taxon>
        <taxon>Verrucomicrobiia</taxon>
        <taxon>Verrucomicrobiales</taxon>
        <taxon>Verrucomicrobiaceae</taxon>
        <taxon>Roseibacillus</taxon>
    </lineage>
</organism>
<dbReference type="EMBL" id="BMXI01000007">
    <property type="protein sequence ID" value="GHC52695.1"/>
    <property type="molecule type" value="Genomic_DNA"/>
</dbReference>
<evidence type="ECO:0000256" key="4">
    <source>
        <dbReference type="ARBA" id="ARBA00022801"/>
    </source>
</evidence>
<dbReference type="NCBIfam" id="TIGR01855">
    <property type="entry name" value="IMP_synth_hisH"/>
    <property type="match status" value="1"/>
</dbReference>
<evidence type="ECO:0000313" key="13">
    <source>
        <dbReference type="EMBL" id="GHC52695.1"/>
    </source>
</evidence>
<evidence type="ECO:0000256" key="6">
    <source>
        <dbReference type="ARBA" id="ARBA00023102"/>
    </source>
</evidence>
<dbReference type="PANTHER" id="PTHR42701:SF1">
    <property type="entry name" value="IMIDAZOLE GLYCEROL PHOSPHATE SYNTHASE SUBUNIT HISH"/>
    <property type="match status" value="1"/>
</dbReference>
<evidence type="ECO:0000256" key="11">
    <source>
        <dbReference type="PIRSR" id="PIRSR000495-1"/>
    </source>
</evidence>
<comment type="caution">
    <text evidence="13">The sequence shown here is derived from an EMBL/GenBank/DDBJ whole genome shotgun (WGS) entry which is preliminary data.</text>
</comment>
<comment type="function">
    <text evidence="10">IGPS catalyzes the conversion of PRFAR and glutamine to IGP, AICAR and glutamate. The HisH subunit catalyzes the hydrolysis of glutamine to glutamate and ammonia as part of the synthesis of IGP and AICAR. The resulting ammonia molecule is channeled to the active site of HisF.</text>
</comment>
<dbReference type="Gene3D" id="3.40.50.880">
    <property type="match status" value="1"/>
</dbReference>
<dbReference type="InterPro" id="IPR017926">
    <property type="entry name" value="GATASE"/>
</dbReference>
<dbReference type="HAMAP" id="MF_00278">
    <property type="entry name" value="HisH"/>
    <property type="match status" value="1"/>
</dbReference>
<keyword evidence="5 10" id="KW-0315">Glutamine amidotransferase</keyword>
<comment type="catalytic activity">
    <reaction evidence="9 10">
        <text>L-glutamine + H2O = L-glutamate + NH4(+)</text>
        <dbReference type="Rhea" id="RHEA:15889"/>
        <dbReference type="ChEBI" id="CHEBI:15377"/>
        <dbReference type="ChEBI" id="CHEBI:28938"/>
        <dbReference type="ChEBI" id="CHEBI:29985"/>
        <dbReference type="ChEBI" id="CHEBI:58359"/>
        <dbReference type="EC" id="3.5.1.2"/>
    </reaction>
</comment>
<keyword evidence="4 10" id="KW-0378">Hydrolase</keyword>
<keyword evidence="6 10" id="KW-0368">Histidine biosynthesis</keyword>
<dbReference type="PROSITE" id="PS51273">
    <property type="entry name" value="GATASE_TYPE_1"/>
    <property type="match status" value="1"/>
</dbReference>
<dbReference type="AlphaFoldDB" id="A0A918WJY2"/>
<evidence type="ECO:0000259" key="12">
    <source>
        <dbReference type="Pfam" id="PF00117"/>
    </source>
</evidence>
<reference evidence="13" key="1">
    <citation type="journal article" date="2014" name="Int. J. Syst. Evol. Microbiol.">
        <title>Complete genome sequence of Corynebacterium casei LMG S-19264T (=DSM 44701T), isolated from a smear-ripened cheese.</title>
        <authorList>
            <consortium name="US DOE Joint Genome Institute (JGI-PGF)"/>
            <person name="Walter F."/>
            <person name="Albersmeier A."/>
            <person name="Kalinowski J."/>
            <person name="Ruckert C."/>
        </authorList>
    </citation>
    <scope>NUCLEOTIDE SEQUENCE</scope>
    <source>
        <strain evidence="13">KCTC 12988</strain>
    </source>
</reference>
<evidence type="ECO:0000256" key="5">
    <source>
        <dbReference type="ARBA" id="ARBA00022962"/>
    </source>
</evidence>
<feature type="active site" evidence="10 11">
    <location>
        <position position="187"/>
    </location>
</feature>
<comment type="subcellular location">
    <subcellularLocation>
        <location evidence="10">Cytoplasm</location>
    </subcellularLocation>
</comment>
<comment type="subunit">
    <text evidence="2 10">Heterodimer of HisH and HisF.</text>
</comment>
<evidence type="ECO:0000256" key="3">
    <source>
        <dbReference type="ARBA" id="ARBA00022605"/>
    </source>
</evidence>
<evidence type="ECO:0000256" key="9">
    <source>
        <dbReference type="ARBA" id="ARBA00049534"/>
    </source>
</evidence>
<dbReference type="Pfam" id="PF00117">
    <property type="entry name" value="GATase"/>
    <property type="match status" value="1"/>
</dbReference>
<feature type="active site" evidence="10 11">
    <location>
        <position position="185"/>
    </location>
</feature>
<dbReference type="GO" id="GO:0004359">
    <property type="term" value="F:glutaminase activity"/>
    <property type="evidence" value="ECO:0007669"/>
    <property type="project" value="UniProtKB-EC"/>
</dbReference>
<evidence type="ECO:0000256" key="8">
    <source>
        <dbReference type="ARBA" id="ARBA00047838"/>
    </source>
</evidence>
<dbReference type="EC" id="3.5.1.2" evidence="10"/>